<keyword evidence="5" id="KW-0573">Peptidoglycan synthesis</keyword>
<feature type="transmembrane region" description="Helical" evidence="8">
    <location>
        <begin position="138"/>
        <end position="158"/>
    </location>
</feature>
<evidence type="ECO:0000256" key="7">
    <source>
        <dbReference type="ARBA" id="ARBA00023136"/>
    </source>
</evidence>
<dbReference type="PRINTS" id="PR01806">
    <property type="entry name" value="VIRFACTRMVIN"/>
</dbReference>
<evidence type="ECO:0000256" key="4">
    <source>
        <dbReference type="ARBA" id="ARBA00022960"/>
    </source>
</evidence>
<dbReference type="RefSeq" id="WP_344840111.1">
    <property type="nucleotide sequence ID" value="NZ_BAAAUV010000057.1"/>
</dbReference>
<reference evidence="10" key="1">
    <citation type="journal article" date="2019" name="Int. J. Syst. Evol. Microbiol.">
        <title>The Global Catalogue of Microorganisms (GCM) 10K type strain sequencing project: providing services to taxonomists for standard genome sequencing and annotation.</title>
        <authorList>
            <consortium name="The Broad Institute Genomics Platform"/>
            <consortium name="The Broad Institute Genome Sequencing Center for Infectious Disease"/>
            <person name="Wu L."/>
            <person name="Ma J."/>
        </authorList>
    </citation>
    <scope>NUCLEOTIDE SEQUENCE [LARGE SCALE GENOMIC DNA]</scope>
    <source>
        <strain evidence="10">JCM 9377</strain>
    </source>
</reference>
<feature type="transmembrane region" description="Helical" evidence="8">
    <location>
        <begin position="499"/>
        <end position="517"/>
    </location>
</feature>
<dbReference type="Proteomes" id="UP001501237">
    <property type="component" value="Unassembled WGS sequence"/>
</dbReference>
<feature type="transmembrane region" description="Helical" evidence="8">
    <location>
        <begin position="95"/>
        <end position="118"/>
    </location>
</feature>
<keyword evidence="2" id="KW-1003">Cell membrane</keyword>
<evidence type="ECO:0000313" key="9">
    <source>
        <dbReference type="EMBL" id="GAA3243332.1"/>
    </source>
</evidence>
<feature type="transmembrane region" description="Helical" evidence="8">
    <location>
        <begin position="370"/>
        <end position="392"/>
    </location>
</feature>
<dbReference type="EMBL" id="BAAAUV010000057">
    <property type="protein sequence ID" value="GAA3243332.1"/>
    <property type="molecule type" value="Genomic_DNA"/>
</dbReference>
<dbReference type="InterPro" id="IPR051050">
    <property type="entry name" value="Lipid_II_flippase_MurJ/MviN"/>
</dbReference>
<keyword evidence="10" id="KW-1185">Reference proteome</keyword>
<feature type="transmembrane region" description="Helical" evidence="8">
    <location>
        <begin position="465"/>
        <end position="487"/>
    </location>
</feature>
<evidence type="ECO:0000256" key="1">
    <source>
        <dbReference type="ARBA" id="ARBA00004651"/>
    </source>
</evidence>
<dbReference type="InterPro" id="IPR004268">
    <property type="entry name" value="MurJ"/>
</dbReference>
<accession>A0ABP6QSD3</accession>
<comment type="subcellular location">
    <subcellularLocation>
        <location evidence="1">Cell membrane</location>
        <topology evidence="1">Multi-pass membrane protein</topology>
    </subcellularLocation>
</comment>
<protein>
    <submittedName>
        <fullName evidence="9">Lipid II flippase MurJ</fullName>
    </submittedName>
</protein>
<dbReference type="PANTHER" id="PTHR47019:SF1">
    <property type="entry name" value="LIPID II FLIPPASE MURJ"/>
    <property type="match status" value="1"/>
</dbReference>
<feature type="transmembrane region" description="Helical" evidence="8">
    <location>
        <begin position="323"/>
        <end position="350"/>
    </location>
</feature>
<evidence type="ECO:0000256" key="5">
    <source>
        <dbReference type="ARBA" id="ARBA00022984"/>
    </source>
</evidence>
<feature type="transmembrane region" description="Helical" evidence="8">
    <location>
        <begin position="209"/>
        <end position="231"/>
    </location>
</feature>
<dbReference type="Pfam" id="PF03023">
    <property type="entry name" value="MurJ"/>
    <property type="match status" value="1"/>
</dbReference>
<keyword evidence="4" id="KW-0133">Cell shape</keyword>
<keyword evidence="7 8" id="KW-0472">Membrane</keyword>
<evidence type="ECO:0000256" key="8">
    <source>
        <dbReference type="SAM" id="Phobius"/>
    </source>
</evidence>
<proteinExistence type="predicted"/>
<evidence type="ECO:0000313" key="10">
    <source>
        <dbReference type="Proteomes" id="UP001501237"/>
    </source>
</evidence>
<feature type="transmembrane region" description="Helical" evidence="8">
    <location>
        <begin position="252"/>
        <end position="273"/>
    </location>
</feature>
<feature type="transmembrane region" description="Helical" evidence="8">
    <location>
        <begin position="170"/>
        <end position="189"/>
    </location>
</feature>
<comment type="caution">
    <text evidence="9">The sequence shown here is derived from an EMBL/GenBank/DDBJ whole genome shotgun (WGS) entry which is preliminary data.</text>
</comment>
<dbReference type="PANTHER" id="PTHR47019">
    <property type="entry name" value="LIPID II FLIPPASE MURJ"/>
    <property type="match status" value="1"/>
</dbReference>
<name>A0ABP6QSD3_9ACTN</name>
<keyword evidence="3 8" id="KW-0812">Transmembrane</keyword>
<organism evidence="9 10">
    <name type="scientific">Actinocorallia longicatena</name>
    <dbReference type="NCBI Taxonomy" id="111803"/>
    <lineage>
        <taxon>Bacteria</taxon>
        <taxon>Bacillati</taxon>
        <taxon>Actinomycetota</taxon>
        <taxon>Actinomycetes</taxon>
        <taxon>Streptosporangiales</taxon>
        <taxon>Thermomonosporaceae</taxon>
        <taxon>Actinocorallia</taxon>
    </lineage>
</organism>
<feature type="transmembrane region" description="Helical" evidence="8">
    <location>
        <begin position="428"/>
        <end position="453"/>
    </location>
</feature>
<sequence>MKRLTSGLAGAAVLIAALTVLARLAGFGRTVVFSQTVTNSCLSDVYFTANQIPNIVFEIVAGGALASLVVPVLSVPAERGESETVRRTSSAMLTWVLLLLTPLSLAAALAAGPIMSALTHGGLGGCDRTAYLALGTRMLVVFAPQIVLYGLAVVLYGVLQAHRRFTGPALAPLVSSLVVIGAYLAYVPLMDGRDPDDLAGVPSSAELMLSAGTTLGVVALVVVALVAARPLGLRLRPTLRFPEGVAARVRRLALAGLATVVAQQLAMLTVLIFKGYGTAGALTDYNFAWAVFLLPWAILAVPIATSAFQALSARSEDADPGPFDAIVAGTTRAVVLVSCAGAAVLAAVAVPVADFFDHGTDAHPEVLSRAILTFAPGLLGYGLVAHLGRALFACGRGRASAQATVTGWLVVLVADVVLALTLPEAWVVAGFGIGNSLGMTVAGVLLLTALLRARGRAALTGLPRALSAGLLGGATGAAAGYTVAVAFGTGDQLHNITSGLAAAVAAAFLFLVLAALLDREDLRAALRRAPAA</sequence>
<gene>
    <name evidence="9" type="ORF">GCM10010468_81420</name>
</gene>
<evidence type="ECO:0000256" key="3">
    <source>
        <dbReference type="ARBA" id="ARBA00022692"/>
    </source>
</evidence>
<feature type="transmembrane region" description="Helical" evidence="8">
    <location>
        <begin position="55"/>
        <end position="75"/>
    </location>
</feature>
<keyword evidence="6 8" id="KW-1133">Transmembrane helix</keyword>
<feature type="transmembrane region" description="Helical" evidence="8">
    <location>
        <begin position="285"/>
        <end position="311"/>
    </location>
</feature>
<feature type="transmembrane region" description="Helical" evidence="8">
    <location>
        <begin position="404"/>
        <end position="422"/>
    </location>
</feature>
<evidence type="ECO:0000256" key="6">
    <source>
        <dbReference type="ARBA" id="ARBA00022989"/>
    </source>
</evidence>
<evidence type="ECO:0000256" key="2">
    <source>
        <dbReference type="ARBA" id="ARBA00022475"/>
    </source>
</evidence>